<feature type="compositionally biased region" description="Basic residues" evidence="1">
    <location>
        <begin position="34"/>
        <end position="43"/>
    </location>
</feature>
<evidence type="ECO:0000313" key="3">
    <source>
        <dbReference type="Proteomes" id="UP001314170"/>
    </source>
</evidence>
<evidence type="ECO:0000256" key="1">
    <source>
        <dbReference type="SAM" id="MobiDB-lite"/>
    </source>
</evidence>
<protein>
    <submittedName>
        <fullName evidence="2">Uncharacterized protein</fullName>
    </submittedName>
</protein>
<reference evidence="2 3" key="1">
    <citation type="submission" date="2024-01" db="EMBL/GenBank/DDBJ databases">
        <authorList>
            <person name="Waweru B."/>
        </authorList>
    </citation>
    <scope>NUCLEOTIDE SEQUENCE [LARGE SCALE GENOMIC DNA]</scope>
</reference>
<dbReference type="EMBL" id="CAWUPB010001166">
    <property type="protein sequence ID" value="CAK7345244.1"/>
    <property type="molecule type" value="Genomic_DNA"/>
</dbReference>
<organism evidence="2 3">
    <name type="scientific">Dovyalis caffra</name>
    <dbReference type="NCBI Taxonomy" id="77055"/>
    <lineage>
        <taxon>Eukaryota</taxon>
        <taxon>Viridiplantae</taxon>
        <taxon>Streptophyta</taxon>
        <taxon>Embryophyta</taxon>
        <taxon>Tracheophyta</taxon>
        <taxon>Spermatophyta</taxon>
        <taxon>Magnoliopsida</taxon>
        <taxon>eudicotyledons</taxon>
        <taxon>Gunneridae</taxon>
        <taxon>Pentapetalae</taxon>
        <taxon>rosids</taxon>
        <taxon>fabids</taxon>
        <taxon>Malpighiales</taxon>
        <taxon>Salicaceae</taxon>
        <taxon>Flacourtieae</taxon>
        <taxon>Dovyalis</taxon>
    </lineage>
</organism>
<keyword evidence="3" id="KW-1185">Reference proteome</keyword>
<evidence type="ECO:0000313" key="2">
    <source>
        <dbReference type="EMBL" id="CAK7345244.1"/>
    </source>
</evidence>
<feature type="non-terminal residue" evidence="2">
    <location>
        <position position="61"/>
    </location>
</feature>
<comment type="caution">
    <text evidence="2">The sequence shown here is derived from an EMBL/GenBank/DDBJ whole genome shotgun (WGS) entry which is preliminary data.</text>
</comment>
<proteinExistence type="predicted"/>
<accession>A0AAV1S3R1</accession>
<dbReference type="AlphaFoldDB" id="A0AAV1S3R1"/>
<sequence>MKMITRNWEKQEDDYNFFLSLKKIQNQSKSMKSLSHRSQHRAPHTNLSPPSSSSTPPRKMR</sequence>
<feature type="compositionally biased region" description="Low complexity" evidence="1">
    <location>
        <begin position="48"/>
        <end position="61"/>
    </location>
</feature>
<gene>
    <name evidence="2" type="ORF">DCAF_LOCUS18166</name>
</gene>
<dbReference type="Proteomes" id="UP001314170">
    <property type="component" value="Unassembled WGS sequence"/>
</dbReference>
<feature type="region of interest" description="Disordered" evidence="1">
    <location>
        <begin position="26"/>
        <end position="61"/>
    </location>
</feature>
<name>A0AAV1S3R1_9ROSI</name>